<feature type="transmembrane region" description="Helical" evidence="1">
    <location>
        <begin position="12"/>
        <end position="29"/>
    </location>
</feature>
<keyword evidence="1" id="KW-1133">Transmembrane helix</keyword>
<feature type="transmembrane region" description="Helical" evidence="1">
    <location>
        <begin position="41"/>
        <end position="60"/>
    </location>
</feature>
<evidence type="ECO:0000313" key="3">
    <source>
        <dbReference type="Proteomes" id="UP000053681"/>
    </source>
</evidence>
<accession>A0A0V8JP81</accession>
<evidence type="ECO:0000256" key="1">
    <source>
        <dbReference type="SAM" id="Phobius"/>
    </source>
</evidence>
<keyword evidence="1" id="KW-0472">Membrane</keyword>
<comment type="caution">
    <text evidence="2">The sequence shown here is derived from an EMBL/GenBank/DDBJ whole genome shotgun (WGS) entry which is preliminary data.</text>
</comment>
<dbReference type="GeneID" id="93681388"/>
<dbReference type="AlphaFoldDB" id="A0A0V8JP81"/>
<keyword evidence="1" id="KW-0812">Transmembrane</keyword>
<name>A0A0V8JP81_9BACI</name>
<dbReference type="EMBL" id="LNQP01000017">
    <property type="protein sequence ID" value="KSU88669.1"/>
    <property type="molecule type" value="Genomic_DNA"/>
</dbReference>
<dbReference type="RefSeq" id="WP_025908242.1">
    <property type="nucleotide sequence ID" value="NZ_KQ758636.1"/>
</dbReference>
<gene>
    <name evidence="2" type="ORF">AS180_06715</name>
</gene>
<reference evidence="2 3" key="1">
    <citation type="submission" date="2015-11" db="EMBL/GenBank/DDBJ databases">
        <title>Bacillus caseinolyticus sp nov.</title>
        <authorList>
            <person name="Dastager S.G."/>
            <person name="Mawlankar R."/>
        </authorList>
    </citation>
    <scope>NUCLEOTIDE SEQUENCE [LARGE SCALE GENOMIC DNA]</scope>
    <source>
        <strain evidence="2 3">SGD-V-76</strain>
    </source>
</reference>
<sequence length="68" mass="7711">MTKNLSFMGKVTFWIGFFFFVFSFSSLLGDTDFKEVVPTTSIGLIYFLLGGALLLGSRLFQKSTKKQR</sequence>
<organism evidence="2 3">
    <name type="scientific">Priestia veravalensis</name>
    <dbReference type="NCBI Taxonomy" id="1414648"/>
    <lineage>
        <taxon>Bacteria</taxon>
        <taxon>Bacillati</taxon>
        <taxon>Bacillota</taxon>
        <taxon>Bacilli</taxon>
        <taxon>Bacillales</taxon>
        <taxon>Bacillaceae</taxon>
        <taxon>Priestia</taxon>
    </lineage>
</organism>
<evidence type="ECO:0000313" key="2">
    <source>
        <dbReference type="EMBL" id="KSU88669.1"/>
    </source>
</evidence>
<keyword evidence="3" id="KW-1185">Reference proteome</keyword>
<proteinExistence type="predicted"/>
<protein>
    <submittedName>
        <fullName evidence="2">Uncharacterized protein</fullName>
    </submittedName>
</protein>
<dbReference type="Proteomes" id="UP000053681">
    <property type="component" value="Unassembled WGS sequence"/>
</dbReference>